<reference evidence="7" key="3">
    <citation type="submission" date="2025-08" db="UniProtKB">
        <authorList>
            <consortium name="Ensembl"/>
        </authorList>
    </citation>
    <scope>IDENTIFICATION</scope>
</reference>
<dbReference type="AlphaFoldDB" id="H2XY10"/>
<dbReference type="Gene3D" id="1.25.40.330">
    <property type="entry name" value="Adenylate cyclase-associated CAP, N-terminal domain"/>
    <property type="match status" value="1"/>
</dbReference>
<dbReference type="InterPro" id="IPR036222">
    <property type="entry name" value="CAP_N_sf"/>
</dbReference>
<dbReference type="InterPro" id="IPR053950">
    <property type="entry name" value="CAP_N"/>
</dbReference>
<keyword evidence="8" id="KW-1185">Reference proteome</keyword>
<evidence type="ECO:0000256" key="4">
    <source>
        <dbReference type="ARBA" id="ARBA00023136"/>
    </source>
</evidence>
<dbReference type="STRING" id="7719.ENSCINP00000034544"/>
<dbReference type="InterPro" id="IPR017901">
    <property type="entry name" value="C-CAP_CF_C-like"/>
</dbReference>
<feature type="region of interest" description="Disordered" evidence="5">
    <location>
        <begin position="285"/>
        <end position="323"/>
    </location>
</feature>
<dbReference type="GeneTree" id="ENSGT00390000017955"/>
<dbReference type="Gene3D" id="2.160.20.70">
    <property type="match status" value="1"/>
</dbReference>
<proteinExistence type="inferred from homology"/>
<dbReference type="GO" id="GO:0000902">
    <property type="term" value="P:cell morphogenesis"/>
    <property type="evidence" value="ECO:0000318"/>
    <property type="project" value="GO_Central"/>
</dbReference>
<evidence type="ECO:0000256" key="3">
    <source>
        <dbReference type="ARBA" id="ARBA00022475"/>
    </source>
</evidence>
<dbReference type="PROSITE" id="PS51329">
    <property type="entry name" value="C_CAP_COFACTOR_C"/>
    <property type="match status" value="1"/>
</dbReference>
<dbReference type="SUPFAM" id="SSF69340">
    <property type="entry name" value="C-terminal domain of adenylylcyclase associated protein"/>
    <property type="match status" value="1"/>
</dbReference>
<dbReference type="FunFam" id="2.160.20.70:FF:000001">
    <property type="entry name" value="Adenylyl cyclase-associated protein"/>
    <property type="match status" value="1"/>
</dbReference>
<sequence length="481" mass="52016">MATAELASLVSRLETVVKKLESNTGGSGDAQQQQVTAKFIEAYDEFVTEYVDPYLAASAVLGAGDMADQQAKLFKEICGEMKKFLLIVSKYGPPANDSVIMALAKNMSTKMGAMNDLKSKLSRKSDQKNHMLAACEGVSVFGWIGYPKAPKKFVKESKESVKFYTNKVLTETKTGDKATEHKNWVNAFVNVFDGLHDYIHEYHTTGPSWNASGSPATETSTADAAPAAVPPPPAGGPPPPPPPPAPSALAATPAAAPAPSAMAQVLNDLNKGTAITSGLKKVTNDMKTHKNPDLRKHHAPVPYKASNSGYKPVTKAKPAAAKKPPVLRLEGKKWVVENQENAADLKIENVEMFHTVYVYRCNNSVLTINEKVNSIVLDSCKKVGLVFTSVVSGVEVINCQSVKVQCQGQMPTVSIDKTDGCIVYLSNECLNCEIVTAKSSEMNISVPREDGDFDEFPIVEQFRTIWNPDKKTFITTGTESI</sequence>
<dbReference type="InterPro" id="IPR013912">
    <property type="entry name" value="Adenylate_cyclase-assoc_CAP_C"/>
</dbReference>
<dbReference type="EMBL" id="EAAA01001532">
    <property type="status" value="NOT_ANNOTATED_CDS"/>
    <property type="molecule type" value="Genomic_DNA"/>
</dbReference>
<name>H2XY10_CIOIN</name>
<dbReference type="InterPro" id="IPR006599">
    <property type="entry name" value="CARP_motif"/>
</dbReference>
<evidence type="ECO:0000256" key="2">
    <source>
        <dbReference type="ARBA" id="ARBA00007659"/>
    </source>
</evidence>
<dbReference type="PANTHER" id="PTHR10652:SF0">
    <property type="entry name" value="ADENYLYL CYCLASE-ASSOCIATED PROTEIN"/>
    <property type="match status" value="1"/>
</dbReference>
<dbReference type="Proteomes" id="UP000008144">
    <property type="component" value="Chromosome 2"/>
</dbReference>
<dbReference type="InterPro" id="IPR001837">
    <property type="entry name" value="Adenylate_cyclase-assoc_CAP"/>
</dbReference>
<dbReference type="GO" id="GO:0005886">
    <property type="term" value="C:plasma membrane"/>
    <property type="evidence" value="ECO:0007669"/>
    <property type="project" value="UniProtKB-SubCell"/>
</dbReference>
<dbReference type="HOGENOM" id="CLU_015780_1_0_1"/>
<dbReference type="SUPFAM" id="SSF101278">
    <property type="entry name" value="N-terminal domain of adenylylcyclase associated protein, CAP"/>
    <property type="match status" value="1"/>
</dbReference>
<dbReference type="GO" id="GO:0003779">
    <property type="term" value="F:actin binding"/>
    <property type="evidence" value="ECO:0000318"/>
    <property type="project" value="GO_Central"/>
</dbReference>
<organism evidence="7 8">
    <name type="scientific">Ciona intestinalis</name>
    <name type="common">Transparent sea squirt</name>
    <name type="synonym">Ascidia intestinalis</name>
    <dbReference type="NCBI Taxonomy" id="7719"/>
    <lineage>
        <taxon>Eukaryota</taxon>
        <taxon>Metazoa</taxon>
        <taxon>Chordata</taxon>
        <taxon>Tunicata</taxon>
        <taxon>Ascidiacea</taxon>
        <taxon>Phlebobranchia</taxon>
        <taxon>Cionidae</taxon>
        <taxon>Ciona</taxon>
    </lineage>
</organism>
<protein>
    <recommendedName>
        <fullName evidence="6">C-CAP/cofactor C-like domain-containing protein</fullName>
    </recommendedName>
</protein>
<evidence type="ECO:0000259" key="6">
    <source>
        <dbReference type="PROSITE" id="PS51329"/>
    </source>
</evidence>
<dbReference type="SMART" id="SM00673">
    <property type="entry name" value="CARP"/>
    <property type="match status" value="2"/>
</dbReference>
<dbReference type="InterPro" id="IPR036223">
    <property type="entry name" value="CAP_C_sf"/>
</dbReference>
<dbReference type="GO" id="GO:0019933">
    <property type="term" value="P:cAMP-mediated signaling"/>
    <property type="evidence" value="ECO:0000318"/>
    <property type="project" value="GO_Central"/>
</dbReference>
<keyword evidence="3" id="KW-1003">Cell membrane</keyword>
<dbReference type="Pfam" id="PF21938">
    <property type="entry name" value="CAP_N"/>
    <property type="match status" value="1"/>
</dbReference>
<dbReference type="GO" id="GO:0008179">
    <property type="term" value="F:adenylate cyclase binding"/>
    <property type="evidence" value="ECO:0000318"/>
    <property type="project" value="GO_Central"/>
</dbReference>
<feature type="compositionally biased region" description="Pro residues" evidence="5">
    <location>
        <begin position="228"/>
        <end position="246"/>
    </location>
</feature>
<dbReference type="InterPro" id="IPR016098">
    <property type="entry name" value="CAP/MinC_C"/>
</dbReference>
<dbReference type="Pfam" id="PF08603">
    <property type="entry name" value="CAP_C"/>
    <property type="match status" value="1"/>
</dbReference>
<dbReference type="GO" id="GO:0007015">
    <property type="term" value="P:actin filament organization"/>
    <property type="evidence" value="ECO:0000318"/>
    <property type="project" value="GO_Central"/>
</dbReference>
<accession>H2XY10</accession>
<keyword evidence="4" id="KW-0472">Membrane</keyword>
<dbReference type="GO" id="GO:0005737">
    <property type="term" value="C:cytoplasm"/>
    <property type="evidence" value="ECO:0000318"/>
    <property type="project" value="GO_Central"/>
</dbReference>
<comment type="subcellular location">
    <subcellularLocation>
        <location evidence="1">Cell membrane</location>
        <topology evidence="1">Peripheral membrane protein</topology>
    </subcellularLocation>
</comment>
<evidence type="ECO:0000313" key="8">
    <source>
        <dbReference type="Proteomes" id="UP000008144"/>
    </source>
</evidence>
<dbReference type="FunFam" id="1.25.40.330:FF:000001">
    <property type="entry name" value="Adenylyl cyclase-associated protein"/>
    <property type="match status" value="1"/>
</dbReference>
<reference evidence="8" key="1">
    <citation type="journal article" date="2002" name="Science">
        <title>The draft genome of Ciona intestinalis: insights into chordate and vertebrate origins.</title>
        <authorList>
            <person name="Dehal P."/>
            <person name="Satou Y."/>
            <person name="Campbell R.K."/>
            <person name="Chapman J."/>
            <person name="Degnan B."/>
            <person name="De Tomaso A."/>
            <person name="Davidson B."/>
            <person name="Di Gregorio A."/>
            <person name="Gelpke M."/>
            <person name="Goodstein D.M."/>
            <person name="Harafuji N."/>
            <person name="Hastings K.E."/>
            <person name="Ho I."/>
            <person name="Hotta K."/>
            <person name="Huang W."/>
            <person name="Kawashima T."/>
            <person name="Lemaire P."/>
            <person name="Martinez D."/>
            <person name="Meinertzhagen I.A."/>
            <person name="Necula S."/>
            <person name="Nonaka M."/>
            <person name="Putnam N."/>
            <person name="Rash S."/>
            <person name="Saiga H."/>
            <person name="Satake M."/>
            <person name="Terry A."/>
            <person name="Yamada L."/>
            <person name="Wang H.G."/>
            <person name="Awazu S."/>
            <person name="Azumi K."/>
            <person name="Boore J."/>
            <person name="Branno M."/>
            <person name="Chin-Bow S."/>
            <person name="DeSantis R."/>
            <person name="Doyle S."/>
            <person name="Francino P."/>
            <person name="Keys D.N."/>
            <person name="Haga S."/>
            <person name="Hayashi H."/>
            <person name="Hino K."/>
            <person name="Imai K.S."/>
            <person name="Inaba K."/>
            <person name="Kano S."/>
            <person name="Kobayashi K."/>
            <person name="Kobayashi M."/>
            <person name="Lee B.I."/>
            <person name="Makabe K.W."/>
            <person name="Manohar C."/>
            <person name="Matassi G."/>
            <person name="Medina M."/>
            <person name="Mochizuki Y."/>
            <person name="Mount S."/>
            <person name="Morishita T."/>
            <person name="Miura S."/>
            <person name="Nakayama A."/>
            <person name="Nishizaka S."/>
            <person name="Nomoto H."/>
            <person name="Ohta F."/>
            <person name="Oishi K."/>
            <person name="Rigoutsos I."/>
            <person name="Sano M."/>
            <person name="Sasaki A."/>
            <person name="Sasakura Y."/>
            <person name="Shoguchi E."/>
            <person name="Shin-i T."/>
            <person name="Spagnuolo A."/>
            <person name="Stainier D."/>
            <person name="Suzuki M.M."/>
            <person name="Tassy O."/>
            <person name="Takatori N."/>
            <person name="Tokuoka M."/>
            <person name="Yagi K."/>
            <person name="Yoshizaki F."/>
            <person name="Wada S."/>
            <person name="Zhang C."/>
            <person name="Hyatt P.D."/>
            <person name="Larimer F."/>
            <person name="Detter C."/>
            <person name="Doggett N."/>
            <person name="Glavina T."/>
            <person name="Hawkins T."/>
            <person name="Richardson P."/>
            <person name="Lucas S."/>
            <person name="Kohara Y."/>
            <person name="Levine M."/>
            <person name="Satoh N."/>
            <person name="Rokhsar D.S."/>
        </authorList>
    </citation>
    <scope>NUCLEOTIDE SEQUENCE [LARGE SCALE GENOMIC DNA]</scope>
</reference>
<feature type="compositionally biased region" description="Basic and acidic residues" evidence="5">
    <location>
        <begin position="285"/>
        <end position="294"/>
    </location>
</feature>
<feature type="compositionally biased region" description="Low complexity" evidence="5">
    <location>
        <begin position="247"/>
        <end position="256"/>
    </location>
</feature>
<dbReference type="Ensembl" id="ENSCINT00000036632.1">
    <property type="protein sequence ID" value="ENSCINP00000034544.1"/>
    <property type="gene ID" value="ENSCING00000022162.1"/>
</dbReference>
<dbReference type="OMA" id="LTWSKTX"/>
<reference evidence="7" key="4">
    <citation type="submission" date="2025-09" db="UniProtKB">
        <authorList>
            <consortium name="Ensembl"/>
        </authorList>
    </citation>
    <scope>IDENTIFICATION</scope>
</reference>
<comment type="similarity">
    <text evidence="2">Belongs to the CAP family.</text>
</comment>
<feature type="domain" description="C-CAP/cofactor C-like" evidence="6">
    <location>
        <begin position="318"/>
        <end position="458"/>
    </location>
</feature>
<feature type="region of interest" description="Disordered" evidence="5">
    <location>
        <begin position="208"/>
        <end position="256"/>
    </location>
</feature>
<feature type="compositionally biased region" description="Low complexity" evidence="5">
    <location>
        <begin position="214"/>
        <end position="227"/>
    </location>
</feature>
<dbReference type="InParanoid" id="H2XY10"/>
<reference evidence="7" key="2">
    <citation type="journal article" date="2008" name="Genome Biol.">
        <title>Improved genome assembly and evidence-based global gene model set for the chordate Ciona intestinalis: new insight into intron and operon populations.</title>
        <authorList>
            <person name="Satou Y."/>
            <person name="Mineta K."/>
            <person name="Ogasawara M."/>
            <person name="Sasakura Y."/>
            <person name="Shoguchi E."/>
            <person name="Ueno K."/>
            <person name="Yamada L."/>
            <person name="Matsumoto J."/>
            <person name="Wasserscheid J."/>
            <person name="Dewar K."/>
            <person name="Wiley G.B."/>
            <person name="Macmil S.L."/>
            <person name="Roe B.A."/>
            <person name="Zeller R.W."/>
            <person name="Hastings K.E."/>
            <person name="Lemaire P."/>
            <person name="Lindquist E."/>
            <person name="Endo T."/>
            <person name="Hotta K."/>
            <person name="Inaba K."/>
        </authorList>
    </citation>
    <scope>NUCLEOTIDE SEQUENCE [LARGE SCALE GENOMIC DNA]</scope>
    <source>
        <strain evidence="7">wild type</strain>
    </source>
</reference>
<evidence type="ECO:0000256" key="1">
    <source>
        <dbReference type="ARBA" id="ARBA00004202"/>
    </source>
</evidence>
<dbReference type="PANTHER" id="PTHR10652">
    <property type="entry name" value="ADENYLYL CYCLASE-ASSOCIATED PROTEIN"/>
    <property type="match status" value="1"/>
</dbReference>
<evidence type="ECO:0000313" key="7">
    <source>
        <dbReference type="Ensembl" id="ENSCINP00000034544.1"/>
    </source>
</evidence>
<evidence type="ECO:0000256" key="5">
    <source>
        <dbReference type="SAM" id="MobiDB-lite"/>
    </source>
</evidence>
<dbReference type="FunCoup" id="H2XY10">
    <property type="interactions" value="99"/>
</dbReference>